<evidence type="ECO:0000313" key="13">
    <source>
        <dbReference type="Proteomes" id="UP000240830"/>
    </source>
</evidence>
<comment type="caution">
    <text evidence="12">The sequence shown here is derived from an EMBL/GenBank/DDBJ whole genome shotgun (WGS) entry which is preliminary data.</text>
</comment>
<reference evidence="12 13" key="1">
    <citation type="submission" date="2016-10" db="EMBL/GenBank/DDBJ databases">
        <title>The genome of Paramicrosporidium saccamoebae is the missing link in understanding Cryptomycota and Microsporidia evolution.</title>
        <authorList>
            <person name="Quandt C.A."/>
            <person name="Beaudet D."/>
            <person name="Corsaro D."/>
            <person name="Michel R."/>
            <person name="Corradi N."/>
            <person name="James T."/>
        </authorList>
    </citation>
    <scope>NUCLEOTIDE SEQUENCE [LARGE SCALE GENOMIC DNA]</scope>
    <source>
        <strain evidence="12 13">KSL3</strain>
    </source>
</reference>
<dbReference type="FunFam" id="3.30.70.2570:FF:000001">
    <property type="entry name" value="Translation factor GUF1, mitochondrial"/>
    <property type="match status" value="1"/>
</dbReference>
<dbReference type="Pfam" id="PF06421">
    <property type="entry name" value="LepA_C"/>
    <property type="match status" value="1"/>
</dbReference>
<evidence type="ECO:0000259" key="11">
    <source>
        <dbReference type="PROSITE" id="PS51722"/>
    </source>
</evidence>
<dbReference type="PROSITE" id="PS00301">
    <property type="entry name" value="G_TR_1"/>
    <property type="match status" value="1"/>
</dbReference>
<dbReference type="GO" id="GO:0097177">
    <property type="term" value="F:mitochondrial ribosome binding"/>
    <property type="evidence" value="ECO:0007669"/>
    <property type="project" value="EnsemblFungi"/>
</dbReference>
<evidence type="ECO:0000256" key="6">
    <source>
        <dbReference type="ARBA" id="ARBA00023128"/>
    </source>
</evidence>
<dbReference type="Gene3D" id="2.40.30.10">
    <property type="entry name" value="Translation factors"/>
    <property type="match status" value="1"/>
</dbReference>
<sequence>MREIPPSRIRNFGIIAHIDHGKSTLADRLLELTGCLTLRSTTPTLDTLPVERTRGITVKAQAASLFHSGHLLNLIDTPGHADFSNEVSRSMGAMQGVLLLVDATTGVQAQTVAHYLRARGRTVVPVINKVDLPQADVGMVMEQLEEQLGLDVFNMPVLAISAKTGLNVESILPAIIERIPPPEAVVEGTFEATLIDCWFREFRGVVCMIIVRRGAIKPGDSVKSAANERVFVVDEVGILQPELVRTDYLHAGQVGYIRCGMKSTHDALIGDTFYDPAEAIDTTEITIPTKARPIVFAGMFPAVREEYDQVSIAVDKLLLNDSSVSAEKIVSVALGPGWRLGFLGSLHMDVFAQRLEQEFGVNVILTSPNVSYEAIFKDGSAREISSAEEYPSTTELCNVREFREPFVKATLIFPVSNIGPISQLCSESRCGETTIEYLSTDRVLMTADLPLVEIIGDFNDRLLSISAGYASLDYEPASMRSVELVKIGVRLNGDLVDILSTVQPRSRAEPVGRSWVKKLANLLPRQQFPIAVQAVIGTKVIAREDISAVRKDVIAKCVGPNYMVLMCVVWRRQVEKDETTRSPKGRKGPNENVWQGGDSPRRLCIHNATILQSKQVVL</sequence>
<keyword evidence="7 9" id="KW-0342">GTP-binding</keyword>
<feature type="domain" description="Tr-type G" evidence="11">
    <location>
        <begin position="7"/>
        <end position="183"/>
    </location>
</feature>
<keyword evidence="6 9" id="KW-0496">Mitochondrion</keyword>
<dbReference type="Gene3D" id="3.30.70.240">
    <property type="match status" value="1"/>
</dbReference>
<dbReference type="InterPro" id="IPR013842">
    <property type="entry name" value="LepA_CTD"/>
</dbReference>
<accession>A0A2H9TNE6</accession>
<dbReference type="InterPro" id="IPR006297">
    <property type="entry name" value="EF-4"/>
</dbReference>
<keyword evidence="4 9" id="KW-0378">Hydrolase</keyword>
<feature type="region of interest" description="Disordered" evidence="10">
    <location>
        <begin position="577"/>
        <end position="598"/>
    </location>
</feature>
<dbReference type="NCBIfam" id="TIGR00231">
    <property type="entry name" value="small_GTP"/>
    <property type="match status" value="1"/>
</dbReference>
<evidence type="ECO:0000256" key="3">
    <source>
        <dbReference type="ARBA" id="ARBA00022792"/>
    </source>
</evidence>
<dbReference type="HAMAP" id="MF_00071">
    <property type="entry name" value="LepA"/>
    <property type="match status" value="1"/>
</dbReference>
<dbReference type="Pfam" id="PF00009">
    <property type="entry name" value="GTP_EFTU"/>
    <property type="match status" value="1"/>
</dbReference>
<organism evidence="12 13">
    <name type="scientific">Paramicrosporidium saccamoebae</name>
    <dbReference type="NCBI Taxonomy" id="1246581"/>
    <lineage>
        <taxon>Eukaryota</taxon>
        <taxon>Fungi</taxon>
        <taxon>Fungi incertae sedis</taxon>
        <taxon>Cryptomycota</taxon>
        <taxon>Cryptomycota incertae sedis</taxon>
        <taxon>Paramicrosporidium</taxon>
    </lineage>
</organism>
<comment type="similarity">
    <text evidence="1">Belongs to the TRAFAC class translation factor GTPase superfamily. Classic translation factor GTPase family. LepA subfamily.</text>
</comment>
<dbReference type="InterPro" id="IPR035647">
    <property type="entry name" value="EFG_III/V"/>
</dbReference>
<dbReference type="CDD" id="cd03709">
    <property type="entry name" value="lepA_C"/>
    <property type="match status" value="1"/>
</dbReference>
<dbReference type="GO" id="GO:0005743">
    <property type="term" value="C:mitochondrial inner membrane"/>
    <property type="evidence" value="ECO:0007669"/>
    <property type="project" value="UniProtKB-SubCell"/>
</dbReference>
<dbReference type="GO" id="GO:0006412">
    <property type="term" value="P:translation"/>
    <property type="evidence" value="ECO:0007669"/>
    <property type="project" value="UniProtKB-KW"/>
</dbReference>
<comment type="subcellular location">
    <subcellularLocation>
        <location evidence="9">Mitochondrion inner membrane</location>
        <topology evidence="9">Peripheral membrane protein</topology>
        <orientation evidence="9">Matrix side</orientation>
    </subcellularLocation>
</comment>
<evidence type="ECO:0000256" key="7">
    <source>
        <dbReference type="ARBA" id="ARBA00023134"/>
    </source>
</evidence>
<keyword evidence="5 9" id="KW-0648">Protein biosynthesis</keyword>
<keyword evidence="2 9" id="KW-0547">Nucleotide-binding</keyword>
<feature type="binding site" evidence="9">
    <location>
        <begin position="16"/>
        <end position="23"/>
    </location>
    <ligand>
        <name>GTP</name>
        <dbReference type="ChEBI" id="CHEBI:37565"/>
    </ligand>
</feature>
<dbReference type="InterPro" id="IPR005225">
    <property type="entry name" value="Small_GTP-bd"/>
</dbReference>
<dbReference type="GO" id="GO:0005759">
    <property type="term" value="C:mitochondrial matrix"/>
    <property type="evidence" value="ECO:0007669"/>
    <property type="project" value="UniProtKB-UniRule"/>
</dbReference>
<dbReference type="AlphaFoldDB" id="A0A2H9TNE6"/>
<evidence type="ECO:0000256" key="9">
    <source>
        <dbReference type="HAMAP-Rule" id="MF_03137"/>
    </source>
</evidence>
<comment type="function">
    <text evidence="9">Promotes mitochondrial protein synthesis. May act as a fidelity factor of the translation reaction, by catalyzing a one-codon backward translocation of tRNAs on improperly translocated ribosomes. Binds to mitochondrial ribosomes in a GTP-dependent manner.</text>
</comment>
<dbReference type="PROSITE" id="PS51722">
    <property type="entry name" value="G_TR_2"/>
    <property type="match status" value="1"/>
</dbReference>
<protein>
    <submittedName>
        <fullName evidence="12">Putative GTP-binding protein LepA</fullName>
    </submittedName>
</protein>
<comment type="similarity">
    <text evidence="9">Belongs to the GTP-binding elongation factor family. LepA subfamily.</text>
</comment>
<dbReference type="SUPFAM" id="SSF52540">
    <property type="entry name" value="P-loop containing nucleoside triphosphate hydrolases"/>
    <property type="match status" value="1"/>
</dbReference>
<dbReference type="PANTHER" id="PTHR43512:SF7">
    <property type="entry name" value="TRANSLATION FACTOR GUF1, MITOCHONDRIAL"/>
    <property type="match status" value="1"/>
</dbReference>
<feature type="binding site" evidence="9">
    <location>
        <begin position="76"/>
        <end position="80"/>
    </location>
    <ligand>
        <name>GTP</name>
        <dbReference type="ChEBI" id="CHEBI:37565"/>
    </ligand>
</feature>
<dbReference type="EMBL" id="MTSL01000072">
    <property type="protein sequence ID" value="PJF19275.1"/>
    <property type="molecule type" value="Genomic_DNA"/>
</dbReference>
<dbReference type="Pfam" id="PF00679">
    <property type="entry name" value="EFG_C"/>
    <property type="match status" value="1"/>
</dbReference>
<proteinExistence type="inferred from homology"/>
<keyword evidence="8 9" id="KW-0472">Membrane</keyword>
<evidence type="ECO:0000256" key="10">
    <source>
        <dbReference type="SAM" id="MobiDB-lite"/>
    </source>
</evidence>
<dbReference type="InterPro" id="IPR027417">
    <property type="entry name" value="P-loop_NTPase"/>
</dbReference>
<evidence type="ECO:0000313" key="12">
    <source>
        <dbReference type="EMBL" id="PJF19275.1"/>
    </source>
</evidence>
<keyword evidence="3 9" id="KW-0999">Mitochondrion inner membrane</keyword>
<feature type="binding site" evidence="9">
    <location>
        <begin position="128"/>
        <end position="131"/>
    </location>
    <ligand>
        <name>GTP</name>
        <dbReference type="ChEBI" id="CHEBI:37565"/>
    </ligand>
</feature>
<dbReference type="FunFam" id="2.40.30.10:FF:000015">
    <property type="entry name" value="Translation factor GUF1, mitochondrial"/>
    <property type="match status" value="1"/>
</dbReference>
<dbReference type="Gene3D" id="3.30.70.870">
    <property type="entry name" value="Elongation Factor G (Translational Gtpase), domain 3"/>
    <property type="match status" value="1"/>
</dbReference>
<dbReference type="Gene3D" id="3.40.50.300">
    <property type="entry name" value="P-loop containing nucleotide triphosphate hydrolases"/>
    <property type="match status" value="1"/>
</dbReference>
<dbReference type="SUPFAM" id="SSF54980">
    <property type="entry name" value="EF-G C-terminal domain-like"/>
    <property type="match status" value="2"/>
</dbReference>
<evidence type="ECO:0000256" key="2">
    <source>
        <dbReference type="ARBA" id="ARBA00022741"/>
    </source>
</evidence>
<evidence type="ECO:0000256" key="1">
    <source>
        <dbReference type="ARBA" id="ARBA00005454"/>
    </source>
</evidence>
<keyword evidence="13" id="KW-1185">Reference proteome</keyword>
<dbReference type="InterPro" id="IPR009000">
    <property type="entry name" value="Transl_B-barrel_sf"/>
</dbReference>
<dbReference type="InterPro" id="IPR000640">
    <property type="entry name" value="EFG_V-like"/>
</dbReference>
<dbReference type="GO" id="GO:0005525">
    <property type="term" value="F:GTP binding"/>
    <property type="evidence" value="ECO:0007669"/>
    <property type="project" value="UniProtKB-UniRule"/>
</dbReference>
<gene>
    <name evidence="12" type="ORF">PSACC_00912</name>
</gene>
<dbReference type="InterPro" id="IPR038363">
    <property type="entry name" value="LepA_C_sf"/>
</dbReference>
<name>A0A2H9TNE6_9FUNG</name>
<dbReference type="PRINTS" id="PR00315">
    <property type="entry name" value="ELONGATNFCT"/>
</dbReference>
<evidence type="ECO:0000256" key="4">
    <source>
        <dbReference type="ARBA" id="ARBA00022801"/>
    </source>
</evidence>
<dbReference type="InterPro" id="IPR000795">
    <property type="entry name" value="T_Tr_GTP-bd_dom"/>
</dbReference>
<evidence type="ECO:0000256" key="8">
    <source>
        <dbReference type="ARBA" id="ARBA00023136"/>
    </source>
</evidence>
<dbReference type="InterPro" id="IPR031157">
    <property type="entry name" value="G_TR_CS"/>
</dbReference>
<dbReference type="FunFam" id="3.30.70.870:FF:000004">
    <property type="entry name" value="Translation factor GUF1, mitochondrial"/>
    <property type="match status" value="1"/>
</dbReference>
<dbReference type="Proteomes" id="UP000240830">
    <property type="component" value="Unassembled WGS sequence"/>
</dbReference>
<dbReference type="STRING" id="1246581.A0A2H9TNE6"/>
<dbReference type="OrthoDB" id="1074at2759"/>
<evidence type="ECO:0000256" key="5">
    <source>
        <dbReference type="ARBA" id="ARBA00022917"/>
    </source>
</evidence>
<dbReference type="SUPFAM" id="SSF50447">
    <property type="entry name" value="Translation proteins"/>
    <property type="match status" value="1"/>
</dbReference>
<dbReference type="GO" id="GO:0003924">
    <property type="term" value="F:GTPase activity"/>
    <property type="evidence" value="ECO:0007669"/>
    <property type="project" value="UniProtKB-UniRule"/>
</dbReference>
<dbReference type="Gene3D" id="3.30.70.2570">
    <property type="entry name" value="Elongation factor 4, C-terminal domain"/>
    <property type="match status" value="1"/>
</dbReference>
<dbReference type="NCBIfam" id="TIGR01393">
    <property type="entry name" value="lepA"/>
    <property type="match status" value="1"/>
</dbReference>
<dbReference type="PANTHER" id="PTHR43512">
    <property type="entry name" value="TRANSLATION FACTOR GUF1-RELATED"/>
    <property type="match status" value="1"/>
</dbReference>
<dbReference type="GO" id="GO:0045727">
    <property type="term" value="P:positive regulation of translation"/>
    <property type="evidence" value="ECO:0007669"/>
    <property type="project" value="UniProtKB-UniRule"/>
</dbReference>
<comment type="catalytic activity">
    <reaction evidence="9">
        <text>GTP + H2O = GDP + phosphate + H(+)</text>
        <dbReference type="Rhea" id="RHEA:19669"/>
        <dbReference type="ChEBI" id="CHEBI:15377"/>
        <dbReference type="ChEBI" id="CHEBI:15378"/>
        <dbReference type="ChEBI" id="CHEBI:37565"/>
        <dbReference type="ChEBI" id="CHEBI:43474"/>
        <dbReference type="ChEBI" id="CHEBI:58189"/>
        <dbReference type="EC" id="3.6.5.n1"/>
    </reaction>
</comment>
<dbReference type="InterPro" id="IPR035654">
    <property type="entry name" value="LepA_IV"/>
</dbReference>